<proteinExistence type="predicted"/>
<dbReference type="InterPro" id="IPR007889">
    <property type="entry name" value="HTH_Psq"/>
</dbReference>
<comment type="caution">
    <text evidence="3">The sequence shown here is derived from an EMBL/GenBank/DDBJ whole genome shotgun (WGS) entry which is preliminary data.</text>
</comment>
<name>A0AAW1JCB1_POPJA</name>
<dbReference type="Pfam" id="PF04218">
    <property type="entry name" value="CENP-B_N"/>
    <property type="match status" value="1"/>
</dbReference>
<dbReference type="GO" id="GO:0003677">
    <property type="term" value="F:DNA binding"/>
    <property type="evidence" value="ECO:0007669"/>
    <property type="project" value="UniProtKB-KW"/>
</dbReference>
<dbReference type="AlphaFoldDB" id="A0AAW1JCB1"/>
<dbReference type="Proteomes" id="UP001458880">
    <property type="component" value="Unassembled WGS sequence"/>
</dbReference>
<evidence type="ECO:0000313" key="3">
    <source>
        <dbReference type="EMBL" id="KAK9700544.1"/>
    </source>
</evidence>
<evidence type="ECO:0000256" key="1">
    <source>
        <dbReference type="ARBA" id="ARBA00004123"/>
    </source>
</evidence>
<dbReference type="Gene3D" id="1.10.10.60">
    <property type="entry name" value="Homeodomain-like"/>
    <property type="match status" value="1"/>
</dbReference>
<protein>
    <submittedName>
        <fullName evidence="3">CENP-B N-terminal DNA-binding domain</fullName>
    </submittedName>
</protein>
<evidence type="ECO:0000259" key="2">
    <source>
        <dbReference type="Pfam" id="PF04218"/>
    </source>
</evidence>
<dbReference type="GO" id="GO:0005634">
    <property type="term" value="C:nucleus"/>
    <property type="evidence" value="ECO:0007669"/>
    <property type="project" value="UniProtKB-SubCell"/>
</dbReference>
<organism evidence="3 4">
    <name type="scientific">Popillia japonica</name>
    <name type="common">Japanese beetle</name>
    <dbReference type="NCBI Taxonomy" id="7064"/>
    <lineage>
        <taxon>Eukaryota</taxon>
        <taxon>Metazoa</taxon>
        <taxon>Ecdysozoa</taxon>
        <taxon>Arthropoda</taxon>
        <taxon>Hexapoda</taxon>
        <taxon>Insecta</taxon>
        <taxon>Pterygota</taxon>
        <taxon>Neoptera</taxon>
        <taxon>Endopterygota</taxon>
        <taxon>Coleoptera</taxon>
        <taxon>Polyphaga</taxon>
        <taxon>Scarabaeiformia</taxon>
        <taxon>Scarabaeidae</taxon>
        <taxon>Rutelinae</taxon>
        <taxon>Popillia</taxon>
    </lineage>
</organism>
<reference evidence="3 4" key="1">
    <citation type="journal article" date="2024" name="BMC Genomics">
        <title>De novo assembly and annotation of Popillia japonica's genome with initial clues to its potential as an invasive pest.</title>
        <authorList>
            <person name="Cucini C."/>
            <person name="Boschi S."/>
            <person name="Funari R."/>
            <person name="Cardaioli E."/>
            <person name="Iannotti N."/>
            <person name="Marturano G."/>
            <person name="Paoli F."/>
            <person name="Bruttini M."/>
            <person name="Carapelli A."/>
            <person name="Frati F."/>
            <person name="Nardi F."/>
        </authorList>
    </citation>
    <scope>NUCLEOTIDE SEQUENCE [LARGE SCALE GENOMIC DNA]</scope>
    <source>
        <strain evidence="3">DMR45628</strain>
    </source>
</reference>
<feature type="domain" description="HTH psq-type" evidence="2">
    <location>
        <begin position="2"/>
        <end position="42"/>
    </location>
</feature>
<dbReference type="InterPro" id="IPR009057">
    <property type="entry name" value="Homeodomain-like_sf"/>
</dbReference>
<keyword evidence="3" id="KW-0238">DNA-binding</keyword>
<sequence>MKILTLKEKVEVIKYWEENKKSVRKIAKCFSIEKSQVSDIYTYIKKFNSNATSTGTGIDEMTLKWFFAAQNKNTPDSGTTLKEKAIAVAGSLDVQALQNV</sequence>
<dbReference type="SUPFAM" id="SSF46689">
    <property type="entry name" value="Homeodomain-like"/>
    <property type="match status" value="1"/>
</dbReference>
<evidence type="ECO:0000313" key="4">
    <source>
        <dbReference type="Proteomes" id="UP001458880"/>
    </source>
</evidence>
<accession>A0AAW1JCB1</accession>
<comment type="subcellular location">
    <subcellularLocation>
        <location evidence="1">Nucleus</location>
    </subcellularLocation>
</comment>
<gene>
    <name evidence="3" type="ORF">QE152_g31177</name>
</gene>
<dbReference type="EMBL" id="JASPKY010000435">
    <property type="protein sequence ID" value="KAK9700544.1"/>
    <property type="molecule type" value="Genomic_DNA"/>
</dbReference>
<keyword evidence="4" id="KW-1185">Reference proteome</keyword>